<protein>
    <submittedName>
        <fullName evidence="2">Uncharacterized protein</fullName>
    </submittedName>
</protein>
<evidence type="ECO:0000256" key="1">
    <source>
        <dbReference type="SAM" id="MobiDB-lite"/>
    </source>
</evidence>
<feature type="region of interest" description="Disordered" evidence="1">
    <location>
        <begin position="78"/>
        <end position="121"/>
    </location>
</feature>
<feature type="compositionally biased region" description="Polar residues" evidence="1">
    <location>
        <begin position="242"/>
        <end position="253"/>
    </location>
</feature>
<keyword evidence="3" id="KW-1185">Reference proteome</keyword>
<reference evidence="2 3" key="1">
    <citation type="submission" date="2019-01" db="EMBL/GenBank/DDBJ databases">
        <title>Draft genome sequences of three monokaryotic isolates of the white-rot basidiomycete fungus Dichomitus squalens.</title>
        <authorList>
            <consortium name="DOE Joint Genome Institute"/>
            <person name="Lopez S.C."/>
            <person name="Andreopoulos B."/>
            <person name="Pangilinan J."/>
            <person name="Lipzen A."/>
            <person name="Riley R."/>
            <person name="Ahrendt S."/>
            <person name="Ng V."/>
            <person name="Barry K."/>
            <person name="Daum C."/>
            <person name="Grigoriev I.V."/>
            <person name="Hilden K.S."/>
            <person name="Makela M.R."/>
            <person name="de Vries R.P."/>
        </authorList>
    </citation>
    <scope>NUCLEOTIDE SEQUENCE [LARGE SCALE GENOMIC DNA]</scope>
    <source>
        <strain evidence="2 3">CBS 464.89</strain>
    </source>
</reference>
<dbReference type="AlphaFoldDB" id="A0A4Q9Q0S5"/>
<feature type="region of interest" description="Disordered" evidence="1">
    <location>
        <begin position="360"/>
        <end position="406"/>
    </location>
</feature>
<feature type="region of interest" description="Disordered" evidence="1">
    <location>
        <begin position="1"/>
        <end position="45"/>
    </location>
</feature>
<dbReference type="Proteomes" id="UP000292082">
    <property type="component" value="Unassembled WGS sequence"/>
</dbReference>
<sequence length="471" mass="51752">MQRIRKLSNDLKEALVPKTDKTQPHRRPSYRGGQPVQIGDIRKTANRSLASLDRDAMASGDLRETRAAVEQWRQDSFKEATRLDREQRAHANSVAFPSSSSRSKPRTKAEEKPVPVPSIDPRTDWCHSEHWLPGNHSDGEVCTPYGISPAVLPANRPLPPAPVPVKKLRRRCPPAPSRHFVLTHSTPAVPSRAKTGSSSTNNRDPALQVDAEVSTSHSTQSQGGEPSWPPNGPATIKRQQRARGSSFDNLSRSQSDRRGVRTTATTSDAVHARSSSEPQMGHGADTPSRRGQRMTDTVLKTLPDPKTATGKAHPSTSLHNPASSSARLKAALPVQELSTARSVHVEPTGLGRAKSHKAMIVHPSPEPAPPLPSPRPPTDIWRDAPRPSRSTGAEKKTYGHRDALSKRNKEPEVYYITMRQVAEKENKRTQKKLTDELAKWAPIPEVVPEASFATNGTRPLAVKKRSAMFKQ</sequence>
<feature type="compositionally biased region" description="Basic and acidic residues" evidence="1">
    <location>
        <begin position="380"/>
        <end position="406"/>
    </location>
</feature>
<feature type="compositionally biased region" description="Polar residues" evidence="1">
    <location>
        <begin position="213"/>
        <end position="224"/>
    </location>
</feature>
<evidence type="ECO:0000313" key="3">
    <source>
        <dbReference type="Proteomes" id="UP000292082"/>
    </source>
</evidence>
<feature type="compositionally biased region" description="Polar residues" evidence="1">
    <location>
        <begin position="262"/>
        <end position="278"/>
    </location>
</feature>
<evidence type="ECO:0000313" key="2">
    <source>
        <dbReference type="EMBL" id="TBU60645.1"/>
    </source>
</evidence>
<feature type="region of interest" description="Disordered" evidence="1">
    <location>
        <begin position="155"/>
        <end position="330"/>
    </location>
</feature>
<feature type="compositionally biased region" description="Polar residues" evidence="1">
    <location>
        <begin position="314"/>
        <end position="326"/>
    </location>
</feature>
<feature type="compositionally biased region" description="Basic and acidic residues" evidence="1">
    <location>
        <begin position="7"/>
        <end position="23"/>
    </location>
</feature>
<feature type="compositionally biased region" description="Polar residues" evidence="1">
    <location>
        <begin position="183"/>
        <end position="203"/>
    </location>
</feature>
<dbReference type="EMBL" id="ML145103">
    <property type="protein sequence ID" value="TBU60645.1"/>
    <property type="molecule type" value="Genomic_DNA"/>
</dbReference>
<feature type="compositionally biased region" description="Pro residues" evidence="1">
    <location>
        <begin position="364"/>
        <end position="377"/>
    </location>
</feature>
<organism evidence="2 3">
    <name type="scientific">Dichomitus squalens</name>
    <dbReference type="NCBI Taxonomy" id="114155"/>
    <lineage>
        <taxon>Eukaryota</taxon>
        <taxon>Fungi</taxon>
        <taxon>Dikarya</taxon>
        <taxon>Basidiomycota</taxon>
        <taxon>Agaricomycotina</taxon>
        <taxon>Agaricomycetes</taxon>
        <taxon>Polyporales</taxon>
        <taxon>Polyporaceae</taxon>
        <taxon>Dichomitus</taxon>
    </lineage>
</organism>
<proteinExistence type="predicted"/>
<gene>
    <name evidence="2" type="ORF">BD310DRAFT_947153</name>
</gene>
<feature type="compositionally biased region" description="Basic and acidic residues" evidence="1">
    <location>
        <begin position="78"/>
        <end position="89"/>
    </location>
</feature>
<accession>A0A4Q9Q0S5</accession>
<name>A0A4Q9Q0S5_9APHY</name>